<evidence type="ECO:0000313" key="3">
    <source>
        <dbReference type="Proteomes" id="UP000001732"/>
    </source>
</evidence>
<feature type="coiled-coil region" evidence="1">
    <location>
        <begin position="22"/>
        <end position="82"/>
    </location>
</feature>
<dbReference type="EMBL" id="CP001145">
    <property type="protein sequence ID" value="ACI18037.1"/>
    <property type="molecule type" value="Genomic_DNA"/>
</dbReference>
<reference evidence="2 3" key="2">
    <citation type="journal article" date="2014" name="Genome Announc.">
        <title>Complete Genome Sequence of Coprothermobacter proteolyticus DSM 5265.</title>
        <authorList>
            <person name="Alexiev A."/>
            <person name="Coil D.A."/>
            <person name="Badger J.H."/>
            <person name="Enticknap J."/>
            <person name="Ward N."/>
            <person name="Robb F.T."/>
            <person name="Eisen J.A."/>
        </authorList>
    </citation>
    <scope>NUCLEOTIDE SEQUENCE [LARGE SCALE GENOMIC DNA]</scope>
    <source>
        <strain evidence="3">ATCC 35245 / DSM 5265 / OCM 4 / BT</strain>
    </source>
</reference>
<proteinExistence type="predicted"/>
<sequence>MQVKRNVVVKGIVTPWLKEDLKSKANALIKQTEIEMQTLERQLRQLSVMVPGQNDAQKNLVRQQLQMELNDRETLVRQLRSDMANIDKLEDGEEVVYAVLEGYVDLQPGDRFEEKVNKAEIVIKDGEVVELRNA</sequence>
<dbReference type="HOGENOM" id="CLU_135539_0_0_9"/>
<keyword evidence="1" id="KW-0175">Coiled coil</keyword>
<evidence type="ECO:0000256" key="1">
    <source>
        <dbReference type="SAM" id="Coils"/>
    </source>
</evidence>
<name>B5Y8F1_COPPD</name>
<dbReference type="Pfam" id="PF11068">
    <property type="entry name" value="YlqD"/>
    <property type="match status" value="1"/>
</dbReference>
<dbReference type="RefSeq" id="WP_012544687.1">
    <property type="nucleotide sequence ID" value="NC_011295.1"/>
</dbReference>
<gene>
    <name evidence="2" type="ordered locus">COPRO5265_0700</name>
</gene>
<dbReference type="OrthoDB" id="2375961at2"/>
<organism evidence="2 3">
    <name type="scientific">Coprothermobacter proteolyticus (strain ATCC 35245 / DSM 5265 / OCM 4 / BT)</name>
    <dbReference type="NCBI Taxonomy" id="309798"/>
    <lineage>
        <taxon>Bacteria</taxon>
        <taxon>Pseudomonadati</taxon>
        <taxon>Coprothermobacterota</taxon>
        <taxon>Coprothermobacteria</taxon>
        <taxon>Coprothermobacterales</taxon>
        <taxon>Coprothermobacteraceae</taxon>
        <taxon>Coprothermobacter</taxon>
    </lineage>
</organism>
<accession>B5Y8F1</accession>
<evidence type="ECO:0000313" key="2">
    <source>
        <dbReference type="EMBL" id="ACI18037.1"/>
    </source>
</evidence>
<dbReference type="STRING" id="309798.COPRO5265_0700"/>
<dbReference type="Proteomes" id="UP000001732">
    <property type="component" value="Chromosome"/>
</dbReference>
<keyword evidence="3" id="KW-1185">Reference proteome</keyword>
<dbReference type="InterPro" id="IPR021297">
    <property type="entry name" value="YlqD"/>
</dbReference>
<dbReference type="eggNOG" id="ENOG50301P4">
    <property type="taxonomic scope" value="Bacteria"/>
</dbReference>
<dbReference type="KEGG" id="cpo:COPRO5265_0700"/>
<reference evidence="3" key="1">
    <citation type="submission" date="2008-08" db="EMBL/GenBank/DDBJ databases">
        <title>The complete genome sequence of Coprothermobacter proteolyticus strain ATCC 5245 / DSM 5265 / BT.</title>
        <authorList>
            <person name="Dodson R.J."/>
            <person name="Durkin A.S."/>
            <person name="Wu M."/>
            <person name="Eisen J."/>
            <person name="Sutton G."/>
        </authorList>
    </citation>
    <scope>NUCLEOTIDE SEQUENCE [LARGE SCALE GENOMIC DNA]</scope>
    <source>
        <strain evidence="3">ATCC 35245 / DSM 5265 / OCM 4 / BT</strain>
    </source>
</reference>
<dbReference type="Gene3D" id="6.10.140.1110">
    <property type="match status" value="1"/>
</dbReference>
<dbReference type="AlphaFoldDB" id="B5Y8F1"/>
<protein>
    <submittedName>
        <fullName evidence="2">Uncharacterized protein</fullName>
    </submittedName>
</protein>